<dbReference type="EMBL" id="JAIWYP010000016">
    <property type="protein sequence ID" value="KAH3695544.1"/>
    <property type="molecule type" value="Genomic_DNA"/>
</dbReference>
<name>A0A9D4BI03_DREPO</name>
<reference evidence="1" key="2">
    <citation type="submission" date="2020-11" db="EMBL/GenBank/DDBJ databases">
        <authorList>
            <person name="McCartney M.A."/>
            <person name="Auch B."/>
            <person name="Kono T."/>
            <person name="Mallez S."/>
            <person name="Becker A."/>
            <person name="Gohl D.M."/>
            <person name="Silverstein K.A.T."/>
            <person name="Koren S."/>
            <person name="Bechman K.B."/>
            <person name="Herman A."/>
            <person name="Abrahante J.E."/>
            <person name="Garbe J."/>
        </authorList>
    </citation>
    <scope>NUCLEOTIDE SEQUENCE</scope>
    <source>
        <strain evidence="1">Duluth1</strain>
        <tissue evidence="1">Whole animal</tissue>
    </source>
</reference>
<evidence type="ECO:0000313" key="2">
    <source>
        <dbReference type="Proteomes" id="UP000828390"/>
    </source>
</evidence>
<accession>A0A9D4BI03</accession>
<proteinExistence type="predicted"/>
<keyword evidence="2" id="KW-1185">Reference proteome</keyword>
<reference evidence="1" key="1">
    <citation type="journal article" date="2019" name="bioRxiv">
        <title>The Genome of the Zebra Mussel, Dreissena polymorpha: A Resource for Invasive Species Research.</title>
        <authorList>
            <person name="McCartney M.A."/>
            <person name="Auch B."/>
            <person name="Kono T."/>
            <person name="Mallez S."/>
            <person name="Zhang Y."/>
            <person name="Obille A."/>
            <person name="Becker A."/>
            <person name="Abrahante J.E."/>
            <person name="Garbe J."/>
            <person name="Badalamenti J.P."/>
            <person name="Herman A."/>
            <person name="Mangelson H."/>
            <person name="Liachko I."/>
            <person name="Sullivan S."/>
            <person name="Sone E.D."/>
            <person name="Koren S."/>
            <person name="Silverstein K.A.T."/>
            <person name="Beckman K.B."/>
            <person name="Gohl D.M."/>
        </authorList>
    </citation>
    <scope>NUCLEOTIDE SEQUENCE</scope>
    <source>
        <strain evidence="1">Duluth1</strain>
        <tissue evidence="1">Whole animal</tissue>
    </source>
</reference>
<organism evidence="1 2">
    <name type="scientific">Dreissena polymorpha</name>
    <name type="common">Zebra mussel</name>
    <name type="synonym">Mytilus polymorpha</name>
    <dbReference type="NCBI Taxonomy" id="45954"/>
    <lineage>
        <taxon>Eukaryota</taxon>
        <taxon>Metazoa</taxon>
        <taxon>Spiralia</taxon>
        <taxon>Lophotrochozoa</taxon>
        <taxon>Mollusca</taxon>
        <taxon>Bivalvia</taxon>
        <taxon>Autobranchia</taxon>
        <taxon>Heteroconchia</taxon>
        <taxon>Euheterodonta</taxon>
        <taxon>Imparidentia</taxon>
        <taxon>Neoheterodontei</taxon>
        <taxon>Myida</taxon>
        <taxon>Dreissenoidea</taxon>
        <taxon>Dreissenidae</taxon>
        <taxon>Dreissena</taxon>
    </lineage>
</organism>
<dbReference type="AlphaFoldDB" id="A0A9D4BI03"/>
<protein>
    <submittedName>
        <fullName evidence="1">Uncharacterized protein</fullName>
    </submittedName>
</protein>
<evidence type="ECO:0000313" key="1">
    <source>
        <dbReference type="EMBL" id="KAH3695544.1"/>
    </source>
</evidence>
<comment type="caution">
    <text evidence="1">The sequence shown here is derived from an EMBL/GenBank/DDBJ whole genome shotgun (WGS) entry which is preliminary data.</text>
</comment>
<sequence>MEKKYFATIETRRSEQKTVHKLVVNGEDITNRTQILEEQRLFFETLYKQKHSLFADDATYFLNDSSDSFNNLIESLTLFGMESGLKLNKSKCTVLRNMEVSDSRI</sequence>
<dbReference type="Proteomes" id="UP000828390">
    <property type="component" value="Unassembled WGS sequence"/>
</dbReference>
<gene>
    <name evidence="1" type="ORF">DPMN_083005</name>
</gene>